<accession>A0A7I7S9Z5</accession>
<dbReference type="AlphaFoldDB" id="A0A7I7S9Z5"/>
<organism evidence="6 7">
    <name type="scientific">Mycolicibacillus koreensis</name>
    <dbReference type="NCBI Taxonomy" id="1069220"/>
    <lineage>
        <taxon>Bacteria</taxon>
        <taxon>Bacillati</taxon>
        <taxon>Actinomycetota</taxon>
        <taxon>Actinomycetes</taxon>
        <taxon>Mycobacteriales</taxon>
        <taxon>Mycobacteriaceae</taxon>
        <taxon>Mycolicibacillus</taxon>
    </lineage>
</organism>
<comment type="caution">
    <text evidence="6">The sequence shown here is derived from an EMBL/GenBank/DDBJ whole genome shotgun (WGS) entry which is preliminary data.</text>
</comment>
<reference evidence="6 7" key="1">
    <citation type="submission" date="2017-04" db="EMBL/GenBank/DDBJ databases">
        <title>The new phylogeny of genus Mycobacterium.</title>
        <authorList>
            <person name="Tortoli E."/>
            <person name="Trovato A."/>
            <person name="Cirillo D.M."/>
        </authorList>
    </citation>
    <scope>NUCLEOTIDE SEQUENCE [LARGE SCALE GENOMIC DNA]</scope>
    <source>
        <strain evidence="6 7">KCTC 19819</strain>
    </source>
</reference>
<evidence type="ECO:0000256" key="3">
    <source>
        <dbReference type="ARBA" id="ARBA00023002"/>
    </source>
</evidence>
<dbReference type="SUPFAM" id="SSF50022">
    <property type="entry name" value="ISP domain"/>
    <property type="match status" value="1"/>
</dbReference>
<evidence type="ECO:0000256" key="4">
    <source>
        <dbReference type="ARBA" id="ARBA00023004"/>
    </source>
</evidence>
<dbReference type="EMBL" id="NCXO01000021">
    <property type="protein sequence ID" value="OSC33489.1"/>
    <property type="molecule type" value="Genomic_DNA"/>
</dbReference>
<sequence>MVTRAPRRALPENRVHRTGNRVLLVLGRQEWMDRPSYRFENMLTFAFNAFGGARDRIANLLNGVWLGHPVHPPLASLTSGAIGTTVALDALSILPGRPKTEVFDASRFAQRALGVGIVANLASAVTGIADWQHTHEQDRRIGAVHGILNVIATGLYLRSWRDRRRGRHRRGIVTSALAYGITTGSGFLGGSLVFGSGIGLDQSGNRLRIGQWTPVAPVTDLPAGKPTRVDVDGVPVVLCRTGDTVAALGGLCPHLAAPMEDGWLDRGRIVCPWHGSQFDTATGEVVRGPAAAPLPCYEARVRGGTVELRDGTDHPVGSGRHTPVFAITDAETTEKPVTEEAGQP</sequence>
<dbReference type="OrthoDB" id="147178at2"/>
<gene>
    <name evidence="6" type="ORF">B8W67_10840</name>
</gene>
<dbReference type="InterPro" id="IPR036922">
    <property type="entry name" value="Rieske_2Fe-2S_sf"/>
</dbReference>
<evidence type="ECO:0000256" key="2">
    <source>
        <dbReference type="ARBA" id="ARBA00022723"/>
    </source>
</evidence>
<dbReference type="PANTHER" id="PTHR21266">
    <property type="entry name" value="IRON-SULFUR DOMAIN CONTAINING PROTEIN"/>
    <property type="match status" value="1"/>
</dbReference>
<dbReference type="PROSITE" id="PS51296">
    <property type="entry name" value="RIESKE"/>
    <property type="match status" value="1"/>
</dbReference>
<name>A0A7I7S9Z5_9MYCO</name>
<evidence type="ECO:0000313" key="6">
    <source>
        <dbReference type="EMBL" id="OSC33489.1"/>
    </source>
</evidence>
<dbReference type="Proteomes" id="UP000193577">
    <property type="component" value="Unassembled WGS sequence"/>
</dbReference>
<keyword evidence="1" id="KW-0001">2Fe-2S</keyword>
<dbReference type="GO" id="GO:0051537">
    <property type="term" value="F:2 iron, 2 sulfur cluster binding"/>
    <property type="evidence" value="ECO:0007669"/>
    <property type="project" value="UniProtKB-KW"/>
</dbReference>
<proteinExistence type="predicted"/>
<keyword evidence="4" id="KW-0408">Iron</keyword>
<dbReference type="Pfam" id="PF09990">
    <property type="entry name" value="DUF2231"/>
    <property type="match status" value="1"/>
</dbReference>
<dbReference type="Pfam" id="PF00355">
    <property type="entry name" value="Rieske"/>
    <property type="match status" value="1"/>
</dbReference>
<keyword evidence="3" id="KW-0560">Oxidoreductase</keyword>
<dbReference type="InterPro" id="IPR050584">
    <property type="entry name" value="Cholesterol_7-desaturase"/>
</dbReference>
<keyword evidence="5" id="KW-0411">Iron-sulfur</keyword>
<dbReference type="GO" id="GO:0004497">
    <property type="term" value="F:monooxygenase activity"/>
    <property type="evidence" value="ECO:0007669"/>
    <property type="project" value="UniProtKB-ARBA"/>
</dbReference>
<dbReference type="InterPro" id="IPR019251">
    <property type="entry name" value="DUF2231_TM"/>
</dbReference>
<dbReference type="GO" id="GO:0016705">
    <property type="term" value="F:oxidoreductase activity, acting on paired donors, with incorporation or reduction of molecular oxygen"/>
    <property type="evidence" value="ECO:0007669"/>
    <property type="project" value="UniProtKB-ARBA"/>
</dbReference>
<dbReference type="PANTHER" id="PTHR21266:SF60">
    <property type="entry name" value="3-KETOSTEROID-9-ALPHA-MONOOXYGENASE, OXYGENASE COMPONENT"/>
    <property type="match status" value="1"/>
</dbReference>
<dbReference type="InterPro" id="IPR017941">
    <property type="entry name" value="Rieske_2Fe-2S"/>
</dbReference>
<evidence type="ECO:0000256" key="1">
    <source>
        <dbReference type="ARBA" id="ARBA00022714"/>
    </source>
</evidence>
<evidence type="ECO:0000313" key="7">
    <source>
        <dbReference type="Proteomes" id="UP000193577"/>
    </source>
</evidence>
<protein>
    <submittedName>
        <fullName evidence="6">(2Fe-2S)-binding protein</fullName>
    </submittedName>
</protein>
<keyword evidence="2" id="KW-0479">Metal-binding</keyword>
<dbReference type="GO" id="GO:0046872">
    <property type="term" value="F:metal ion binding"/>
    <property type="evidence" value="ECO:0007669"/>
    <property type="project" value="UniProtKB-KW"/>
</dbReference>
<dbReference type="Gene3D" id="2.102.10.10">
    <property type="entry name" value="Rieske [2Fe-2S] iron-sulphur domain"/>
    <property type="match status" value="1"/>
</dbReference>
<keyword evidence="7" id="KW-1185">Reference proteome</keyword>
<evidence type="ECO:0000256" key="5">
    <source>
        <dbReference type="ARBA" id="ARBA00023014"/>
    </source>
</evidence>